<dbReference type="Pfam" id="PF00583">
    <property type="entry name" value="Acetyltransf_1"/>
    <property type="match status" value="2"/>
</dbReference>
<dbReference type="Proteomes" id="UP000728032">
    <property type="component" value="Unassembled WGS sequence"/>
</dbReference>
<feature type="domain" description="N-acetyltransferase" evidence="1">
    <location>
        <begin position="284"/>
        <end position="428"/>
    </location>
</feature>
<dbReference type="PANTHER" id="PTHR47237:SF1">
    <property type="entry name" value="SLL0310 PROTEIN"/>
    <property type="match status" value="1"/>
</dbReference>
<dbReference type="GO" id="GO:0016747">
    <property type="term" value="F:acyltransferase activity, transferring groups other than amino-acyl groups"/>
    <property type="evidence" value="ECO:0007669"/>
    <property type="project" value="InterPro"/>
</dbReference>
<protein>
    <recommendedName>
        <fullName evidence="1">N-acetyltransferase domain-containing protein</fullName>
    </recommendedName>
</protein>
<keyword evidence="3" id="KW-1185">Reference proteome</keyword>
<gene>
    <name evidence="2" type="ORF">ONB1V03_LOCUS10206</name>
</gene>
<sequence length="581" mass="65228">MSVRKVPLFIIRNMRLSDCNEVREIWESLGSMIIKCGNEVMLKTDPNGIFVVEESNTEKLLGFVSAVKLSPELSFIGGYCIRKEYQRLGIGKTLWDKAMAYMGDTNIGLFAANQKMFDIYRDLYDFKCIPNKLLIHMRGQLMLSKDIMTEIPGISLVAINEDNIEDVINYDKKVCDGLDRSVMLSALYKVPENIHLVAINARNEVLGYCFIVDTATGVTGICPLYADNEQIAELLAAKCCQRLPQNKTKDILMITTLTLRFPFAEKLCQTIAKEMSGNQRKPSYIIRKTQLSDCEEVRQIWNSVGFQFFRFGNEVMLQTDPNGIFVAQDTDSGQILGSCSGVNLSPDLSFVGQYAVRHEYQGLGIGKALFDTVSEHMGDRNASLFAANQKMFETYRDKNGYKAIPQKRILHMKGRFSPKGLIDRPFSPKGLIDSIDGISLVAINEDNIEDVIQYDREVCDGVDRSAMLSATYKTGDNINLVAINDRNQVLGYCFVMEASSGITTVAPLYADNADIAELLVAECCQRLPPNKRNQLLYLCWDSNHKSIAIANKLGLSRVRDQPILFQKRVVDGNLDKIFSIT</sequence>
<dbReference type="Gene3D" id="3.40.630.30">
    <property type="match status" value="2"/>
</dbReference>
<dbReference type="Gene3D" id="3.40.630.90">
    <property type="match status" value="2"/>
</dbReference>
<accession>A0A7R9M4Q8</accession>
<feature type="non-terminal residue" evidence="2">
    <location>
        <position position="1"/>
    </location>
</feature>
<reference evidence="2" key="1">
    <citation type="submission" date="2020-11" db="EMBL/GenBank/DDBJ databases">
        <authorList>
            <person name="Tran Van P."/>
        </authorList>
    </citation>
    <scope>NUCLEOTIDE SEQUENCE</scope>
</reference>
<dbReference type="InterPro" id="IPR052729">
    <property type="entry name" value="Acyl/Acetyltrans_Enzymes"/>
</dbReference>
<dbReference type="SUPFAM" id="SSF55729">
    <property type="entry name" value="Acyl-CoA N-acyltransferases (Nat)"/>
    <property type="match status" value="2"/>
</dbReference>
<feature type="domain" description="N-acetyltransferase" evidence="1">
    <location>
        <begin position="9"/>
        <end position="140"/>
    </location>
</feature>
<evidence type="ECO:0000313" key="3">
    <source>
        <dbReference type="Proteomes" id="UP000728032"/>
    </source>
</evidence>
<dbReference type="InterPro" id="IPR041496">
    <property type="entry name" value="YitH/HolE_GNAT"/>
</dbReference>
<dbReference type="InterPro" id="IPR000182">
    <property type="entry name" value="GNAT_dom"/>
</dbReference>
<dbReference type="PANTHER" id="PTHR47237">
    <property type="entry name" value="SLL0310 PROTEIN"/>
    <property type="match status" value="1"/>
</dbReference>
<evidence type="ECO:0000313" key="2">
    <source>
        <dbReference type="EMBL" id="CAD7653553.1"/>
    </source>
</evidence>
<dbReference type="PROSITE" id="PS51186">
    <property type="entry name" value="GNAT"/>
    <property type="match status" value="2"/>
</dbReference>
<dbReference type="AlphaFoldDB" id="A0A7R9M4Q8"/>
<organism evidence="2">
    <name type="scientific">Oppiella nova</name>
    <dbReference type="NCBI Taxonomy" id="334625"/>
    <lineage>
        <taxon>Eukaryota</taxon>
        <taxon>Metazoa</taxon>
        <taxon>Ecdysozoa</taxon>
        <taxon>Arthropoda</taxon>
        <taxon>Chelicerata</taxon>
        <taxon>Arachnida</taxon>
        <taxon>Acari</taxon>
        <taxon>Acariformes</taxon>
        <taxon>Sarcoptiformes</taxon>
        <taxon>Oribatida</taxon>
        <taxon>Brachypylina</taxon>
        <taxon>Oppioidea</taxon>
        <taxon>Oppiidae</taxon>
        <taxon>Oppiella</taxon>
    </lineage>
</organism>
<evidence type="ECO:0000259" key="1">
    <source>
        <dbReference type="PROSITE" id="PS51186"/>
    </source>
</evidence>
<dbReference type="CDD" id="cd04301">
    <property type="entry name" value="NAT_SF"/>
    <property type="match status" value="2"/>
</dbReference>
<dbReference type="OrthoDB" id="6479651at2759"/>
<dbReference type="InterPro" id="IPR016181">
    <property type="entry name" value="Acyl_CoA_acyltransferase"/>
</dbReference>
<dbReference type="EMBL" id="CAJPVJ010006796">
    <property type="protein sequence ID" value="CAG2170740.1"/>
    <property type="molecule type" value="Genomic_DNA"/>
</dbReference>
<dbReference type="EMBL" id="OC921621">
    <property type="protein sequence ID" value="CAD7653553.1"/>
    <property type="molecule type" value="Genomic_DNA"/>
</dbReference>
<name>A0A7R9M4Q8_9ACAR</name>
<dbReference type="Pfam" id="PF18014">
    <property type="entry name" value="Acetyltransf_18"/>
    <property type="match status" value="2"/>
</dbReference>
<proteinExistence type="predicted"/>